<evidence type="ECO:0000313" key="2">
    <source>
        <dbReference type="Proteomes" id="UP001428341"/>
    </source>
</evidence>
<evidence type="ECO:0000313" key="1">
    <source>
        <dbReference type="EMBL" id="KAK9175605.1"/>
    </source>
</evidence>
<accession>A0AAP0LIT8</accession>
<proteinExistence type="predicted"/>
<gene>
    <name evidence="1" type="ORF">WN944_027612</name>
</gene>
<reference evidence="1 2" key="1">
    <citation type="submission" date="2024-05" db="EMBL/GenBank/DDBJ databases">
        <title>Haplotype-resolved chromosome-level genome assembly of Huyou (Citrus changshanensis).</title>
        <authorList>
            <person name="Miao C."/>
            <person name="Chen W."/>
            <person name="Wu Y."/>
            <person name="Wang L."/>
            <person name="Zhao S."/>
            <person name="Grierson D."/>
            <person name="Xu C."/>
            <person name="Chen K."/>
        </authorList>
    </citation>
    <scope>NUCLEOTIDE SEQUENCE [LARGE SCALE GENOMIC DNA]</scope>
    <source>
        <strain evidence="1">01-14</strain>
        <tissue evidence="1">Leaf</tissue>
    </source>
</reference>
<sequence>MRMFLPLQFDCKFAQEDDIQPDGTFVRKGNIGVSDPNQAPRFAPGLTATVRERKIWLGPRRPPPESELDFVNEPQGWLIVCSRLKDPWFWKAHESEHYVECADTPELAAGTTGWCLTAPQAKFKLQVGFASGVGGEGWWVEICGCSLGFRDCSSFCSDMSSSQDEA</sequence>
<name>A0AAP0LIT8_9ROSI</name>
<protein>
    <submittedName>
        <fullName evidence="1">Uncharacterized protein</fullName>
    </submittedName>
</protein>
<organism evidence="1 2">
    <name type="scientific">Citrus x changshan-huyou</name>
    <dbReference type="NCBI Taxonomy" id="2935761"/>
    <lineage>
        <taxon>Eukaryota</taxon>
        <taxon>Viridiplantae</taxon>
        <taxon>Streptophyta</taxon>
        <taxon>Embryophyta</taxon>
        <taxon>Tracheophyta</taxon>
        <taxon>Spermatophyta</taxon>
        <taxon>Magnoliopsida</taxon>
        <taxon>eudicotyledons</taxon>
        <taxon>Gunneridae</taxon>
        <taxon>Pentapetalae</taxon>
        <taxon>rosids</taxon>
        <taxon>malvids</taxon>
        <taxon>Sapindales</taxon>
        <taxon>Rutaceae</taxon>
        <taxon>Aurantioideae</taxon>
        <taxon>Citrus</taxon>
    </lineage>
</organism>
<comment type="caution">
    <text evidence="1">The sequence shown here is derived from an EMBL/GenBank/DDBJ whole genome shotgun (WGS) entry which is preliminary data.</text>
</comment>
<dbReference type="Proteomes" id="UP001428341">
    <property type="component" value="Unassembled WGS sequence"/>
</dbReference>
<dbReference type="AlphaFoldDB" id="A0AAP0LIT8"/>
<dbReference type="EMBL" id="JBCGBO010000025">
    <property type="protein sequence ID" value="KAK9175605.1"/>
    <property type="molecule type" value="Genomic_DNA"/>
</dbReference>
<keyword evidence="2" id="KW-1185">Reference proteome</keyword>